<dbReference type="InterPro" id="IPR043202">
    <property type="entry name" value="Band-7_stomatin-like"/>
</dbReference>
<accession>P74042</accession>
<dbReference type="InterPro" id="IPR036013">
    <property type="entry name" value="Band_7/SPFH_dom_sf"/>
</dbReference>
<dbReference type="eggNOG" id="COG0330">
    <property type="taxonomic scope" value="Bacteria"/>
</dbReference>
<dbReference type="Gene3D" id="3.30.479.30">
    <property type="entry name" value="Band 7 domain"/>
    <property type="match status" value="1"/>
</dbReference>
<evidence type="ECO:0000313" key="3">
    <source>
        <dbReference type="EMBL" id="BAA18117.1"/>
    </source>
</evidence>
<dbReference type="KEGG" id="syn:sll0815"/>
<dbReference type="IntAct" id="P74042">
    <property type="interactions" value="1"/>
</dbReference>
<protein>
    <submittedName>
        <fullName evidence="3">Sll0815 protein</fullName>
    </submittedName>
</protein>
<dbReference type="EnsemblBacteria" id="BAA18117">
    <property type="protein sequence ID" value="BAA18117"/>
    <property type="gene ID" value="BAA18117"/>
</dbReference>
<sequence length="264" mass="30368">MARQARYQNLLGLNPRTESRSLIWCRRFSVRPNCLGLLYRKNCFEKTLEPGIYSFWDFRSELELFLIPRSDQFFIVTNQEVLTKDNIPLRFSYIVNYRITDGQKLLTYIDPAQMGYIEGLASMIQTLIHPLTQIYWRSAISVINSLELNEQWEAFIPNIPDELQESAQKFGVMIEAMKLRDITFPKNIQTLFALQLEAKIRGQTDLENARTAVATARALKNASQLIGDDQNIKFLQYLETLIKIASSGKHTFVVGGSEKITSDS</sequence>
<dbReference type="PIR" id="S75556">
    <property type="entry name" value="S75556"/>
</dbReference>
<dbReference type="PANTHER" id="PTHR10264">
    <property type="entry name" value="BAND 7 PROTEIN-RELATED"/>
    <property type="match status" value="1"/>
</dbReference>
<name>P74042_SYNY3</name>
<dbReference type="SMR" id="P74042"/>
<reference evidence="3 4" key="1">
    <citation type="journal article" date="1995" name="DNA Res.">
        <title>Sequence analysis of the genome of the unicellular cyanobacterium Synechocystis sp. strain PCC6803. I. Sequence features in the 1 Mb region from map positions 64% to 92% of the genome.</title>
        <authorList>
            <person name="Kaneko T."/>
            <person name="Tanaka A."/>
            <person name="Sato S."/>
            <person name="Kotani H."/>
            <person name="Sazuka T."/>
            <person name="Miyajima N."/>
            <person name="Sugiura M."/>
            <person name="Tabata S."/>
        </authorList>
    </citation>
    <scope>NUCLEOTIDE SEQUENCE [LARGE SCALE GENOMIC DNA]</scope>
    <source>
        <strain evidence="4">ATCC 27184 / PCC 6803 / Kazusa</strain>
    </source>
</reference>
<dbReference type="SMART" id="SM00244">
    <property type="entry name" value="PHB"/>
    <property type="match status" value="1"/>
</dbReference>
<dbReference type="CDD" id="cd13438">
    <property type="entry name" value="SPFH_eoslipins_u2"/>
    <property type="match status" value="1"/>
</dbReference>
<evidence type="ECO:0000259" key="2">
    <source>
        <dbReference type="SMART" id="SM00244"/>
    </source>
</evidence>
<dbReference type="PANTHER" id="PTHR10264:SF19">
    <property type="entry name" value="AT06885P-RELATED"/>
    <property type="match status" value="1"/>
</dbReference>
<dbReference type="InParanoid" id="P74042"/>
<evidence type="ECO:0000256" key="1">
    <source>
        <dbReference type="ARBA" id="ARBA00008164"/>
    </source>
</evidence>
<evidence type="ECO:0000313" key="4">
    <source>
        <dbReference type="Proteomes" id="UP000001425"/>
    </source>
</evidence>
<dbReference type="GO" id="GO:0005886">
    <property type="term" value="C:plasma membrane"/>
    <property type="evidence" value="ECO:0000318"/>
    <property type="project" value="GO_Central"/>
</dbReference>
<gene>
    <name evidence="3" type="ordered locus">sll0815</name>
</gene>
<dbReference type="Pfam" id="PF01145">
    <property type="entry name" value="Band_7"/>
    <property type="match status" value="1"/>
</dbReference>
<dbReference type="STRING" id="1148.gene:10498988"/>
<dbReference type="PaxDb" id="1148-1653201"/>
<dbReference type="InterPro" id="IPR001107">
    <property type="entry name" value="Band_7"/>
</dbReference>
<dbReference type="Proteomes" id="UP000001425">
    <property type="component" value="Chromosome"/>
</dbReference>
<organism evidence="3 4">
    <name type="scientific">Synechocystis sp. (strain ATCC 27184 / PCC 6803 / Kazusa)</name>
    <dbReference type="NCBI Taxonomy" id="1111708"/>
    <lineage>
        <taxon>Bacteria</taxon>
        <taxon>Bacillati</taxon>
        <taxon>Cyanobacteriota</taxon>
        <taxon>Cyanophyceae</taxon>
        <taxon>Synechococcales</taxon>
        <taxon>Merismopediaceae</taxon>
        <taxon>Synechocystis</taxon>
    </lineage>
</organism>
<dbReference type="PhylomeDB" id="P74042"/>
<reference evidence="3 4" key="2">
    <citation type="journal article" date="1996" name="DNA Res.">
        <title>Sequence analysis of the genome of the unicellular cyanobacterium Synechocystis sp. strain PCC6803. II. Sequence determination of the entire genome and assignment of potential protein-coding regions.</title>
        <authorList>
            <person name="Kaneko T."/>
            <person name="Sato S."/>
            <person name="Kotani H."/>
            <person name="Tanaka A."/>
            <person name="Asamizu E."/>
            <person name="Nakamura Y."/>
            <person name="Miyajima N."/>
            <person name="Hirosawa M."/>
            <person name="Sugiura M."/>
            <person name="Sasamoto S."/>
            <person name="Kimura T."/>
            <person name="Hosouchi T."/>
            <person name="Matsuno A."/>
            <person name="Muraki A."/>
            <person name="Nakazaki N."/>
            <person name="Naruo K."/>
            <person name="Okumura S."/>
            <person name="Shimpo S."/>
            <person name="Takeuchi C."/>
            <person name="Wada T."/>
            <person name="Watanabe A."/>
            <person name="Yamada M."/>
            <person name="Yasuda M."/>
            <person name="Tabata S."/>
        </authorList>
    </citation>
    <scope>NUCLEOTIDE SEQUENCE [LARGE SCALE GENOMIC DNA]</scope>
    <source>
        <strain evidence="4">ATCC 27184 / PCC 6803 / Kazusa</strain>
    </source>
</reference>
<proteinExistence type="inferred from homology"/>
<feature type="domain" description="Band 7" evidence="2">
    <location>
        <begin position="25"/>
        <end position="196"/>
    </location>
</feature>
<dbReference type="AlphaFoldDB" id="P74042"/>
<keyword evidence="4" id="KW-1185">Reference proteome</keyword>
<comment type="similarity">
    <text evidence="1">Belongs to the band 7/mec-2 family.</text>
</comment>
<dbReference type="EMBL" id="BA000022">
    <property type="protein sequence ID" value="BAA18117.1"/>
    <property type="molecule type" value="Genomic_DNA"/>
</dbReference>
<dbReference type="SUPFAM" id="SSF117892">
    <property type="entry name" value="Band 7/SPFH domain"/>
    <property type="match status" value="1"/>
</dbReference>